<dbReference type="Proteomes" id="UP000252985">
    <property type="component" value="Chromosome"/>
</dbReference>
<accession>A0A345DZU8</accession>
<sequence>MVSLTSRAVPAALLVTALVLAGAVGPGTAQTDCGTACLDPGGDRPDVDAGPPGFTTPVVELFLKAKKAFTDEFQAFLKAKKAF</sequence>
<dbReference type="EMBL" id="CP031148">
    <property type="protein sequence ID" value="AXG08824.1"/>
    <property type="molecule type" value="Genomic_DNA"/>
</dbReference>
<keyword evidence="4" id="KW-1185">Reference proteome</keyword>
<dbReference type="KEGG" id="haj:DU500_02920"/>
<organism evidence="1 4">
    <name type="scientific">Haloplanus rubicundus</name>
    <dbReference type="NCBI Taxonomy" id="1547898"/>
    <lineage>
        <taxon>Archaea</taxon>
        <taxon>Methanobacteriati</taxon>
        <taxon>Methanobacteriota</taxon>
        <taxon>Stenosarchaea group</taxon>
        <taxon>Halobacteria</taxon>
        <taxon>Halobacteriales</taxon>
        <taxon>Haloferacaceae</taxon>
        <taxon>Haloplanus</taxon>
    </lineage>
</organism>
<dbReference type="GeneID" id="37285815"/>
<dbReference type="Proteomes" id="UP000253273">
    <property type="component" value="Chromosome"/>
</dbReference>
<dbReference type="OrthoDB" id="378069at2157"/>
<proteinExistence type="predicted"/>
<dbReference type="AlphaFoldDB" id="A0A345DZU8"/>
<evidence type="ECO:0000313" key="3">
    <source>
        <dbReference type="Proteomes" id="UP000252985"/>
    </source>
</evidence>
<accession>A0A345E9F2</accession>
<evidence type="ECO:0000313" key="2">
    <source>
        <dbReference type="EMBL" id="AXG08824.1"/>
    </source>
</evidence>
<evidence type="ECO:0000313" key="4">
    <source>
        <dbReference type="Proteomes" id="UP000253273"/>
    </source>
</evidence>
<protein>
    <submittedName>
        <fullName evidence="1">Uncharacterized protein</fullName>
    </submittedName>
</protein>
<name>A0A345DZU8_9EURY</name>
<dbReference type="EMBL" id="CP031150">
    <property type="protein sequence ID" value="AXG05470.1"/>
    <property type="molecule type" value="Genomic_DNA"/>
</dbReference>
<dbReference type="KEGG" id="haq:DU484_02515"/>
<dbReference type="RefSeq" id="WP_114584619.1">
    <property type="nucleotide sequence ID" value="NZ_CP031148.1"/>
</dbReference>
<reference evidence="1 4" key="2">
    <citation type="submission" date="2018-07" db="EMBL/GenBank/DDBJ databases">
        <title>Genome sequences of Haloplanus sp. CBA1113.</title>
        <authorList>
            <person name="Kim Y.B."/>
            <person name="Roh S.W."/>
        </authorList>
    </citation>
    <scope>NUCLEOTIDE SEQUENCE [LARGE SCALE GENOMIC DNA]</scope>
    <source>
        <strain evidence="1 4">CBA1113</strain>
    </source>
</reference>
<evidence type="ECO:0000313" key="1">
    <source>
        <dbReference type="EMBL" id="AXG05470.1"/>
    </source>
</evidence>
<reference evidence="2 3" key="1">
    <citation type="submission" date="2018-07" db="EMBL/GenBank/DDBJ databases">
        <title>Genome sequences of Haloplanus sp. CBA1112.</title>
        <authorList>
            <person name="Kim Y.B."/>
            <person name="Roh S.W."/>
        </authorList>
    </citation>
    <scope>NUCLEOTIDE SEQUENCE [LARGE SCALE GENOMIC DNA]</scope>
    <source>
        <strain evidence="2 3">CBA1112</strain>
    </source>
</reference>
<gene>
    <name evidence="2" type="ORF">DU484_02515</name>
    <name evidence="1" type="ORF">DU500_02920</name>
</gene>